<evidence type="ECO:0000256" key="5">
    <source>
        <dbReference type="ARBA" id="ARBA00038359"/>
    </source>
</evidence>
<evidence type="ECO:0000256" key="3">
    <source>
        <dbReference type="ARBA" id="ARBA00022989"/>
    </source>
</evidence>
<evidence type="ECO:0000256" key="6">
    <source>
        <dbReference type="SAM" id="MobiDB-lite"/>
    </source>
</evidence>
<feature type="domain" description="Rhodopsin" evidence="8">
    <location>
        <begin position="41"/>
        <end position="284"/>
    </location>
</feature>
<dbReference type="Proteomes" id="UP001396898">
    <property type="component" value="Unassembled WGS sequence"/>
</dbReference>
<evidence type="ECO:0000313" key="10">
    <source>
        <dbReference type="Proteomes" id="UP001396898"/>
    </source>
</evidence>
<feature type="transmembrane region" description="Helical" evidence="7">
    <location>
        <begin position="56"/>
        <end position="80"/>
    </location>
</feature>
<comment type="similarity">
    <text evidence="5">Belongs to the SAT4 family.</text>
</comment>
<protein>
    <recommendedName>
        <fullName evidence="8">Rhodopsin domain-containing protein</fullName>
    </recommendedName>
</protein>
<gene>
    <name evidence="9" type="ORF">PG991_008755</name>
</gene>
<comment type="caution">
    <text evidence="9">The sequence shown here is derived from an EMBL/GenBank/DDBJ whole genome shotgun (WGS) entry which is preliminary data.</text>
</comment>
<evidence type="ECO:0000256" key="7">
    <source>
        <dbReference type="SAM" id="Phobius"/>
    </source>
</evidence>
<sequence>MDTPPSEAGGYESIPIQNAGQVWMILICVLTMVVPTALVGLRFLARSRFSSAPLDASDWCIALALLFVLALCVVDFFMVFKGGFTFDIPVILARFGPGALDTFFRCMAAWPLLWNCCVLTSKLSVLAMYQTLMPIPQMTLAVRVVGGFVITYNVCGFIAGLVICQPYSKNYDWAGTVVGKCGDVKTYYEWLSAINVVSDVIVLLLPLPFVYNLQLQLRKKIVLFLMFSVGFITCAVTIYRQTLLPSLDATNPTGTGLLAFLFSTVEIGVAVSLACVPFLRPLFRGTFGSSSRSDPTPGSASYAFSKKGTGSSKPRSQGFNELGDDGDGGSDIQLSPVIIGNKAASHAHAGGYHMRGPSVNMQTSWISEDDPESGRAPRRQPGSAY</sequence>
<dbReference type="PANTHER" id="PTHR33048">
    <property type="entry name" value="PTH11-LIKE INTEGRAL MEMBRANE PROTEIN (AFU_ORTHOLOGUE AFUA_5G11245)"/>
    <property type="match status" value="1"/>
</dbReference>
<dbReference type="EMBL" id="JAQQWI010000012">
    <property type="protein sequence ID" value="KAK8015867.1"/>
    <property type="molecule type" value="Genomic_DNA"/>
</dbReference>
<feature type="compositionally biased region" description="Polar residues" evidence="6">
    <location>
        <begin position="308"/>
        <end position="319"/>
    </location>
</feature>
<keyword evidence="3 7" id="KW-1133">Transmembrane helix</keyword>
<dbReference type="Pfam" id="PF20684">
    <property type="entry name" value="Fung_rhodopsin"/>
    <property type="match status" value="1"/>
</dbReference>
<evidence type="ECO:0000256" key="2">
    <source>
        <dbReference type="ARBA" id="ARBA00022692"/>
    </source>
</evidence>
<feature type="transmembrane region" description="Helical" evidence="7">
    <location>
        <begin position="221"/>
        <end position="239"/>
    </location>
</feature>
<organism evidence="9 10">
    <name type="scientific">Apiospora marii</name>
    <dbReference type="NCBI Taxonomy" id="335849"/>
    <lineage>
        <taxon>Eukaryota</taxon>
        <taxon>Fungi</taxon>
        <taxon>Dikarya</taxon>
        <taxon>Ascomycota</taxon>
        <taxon>Pezizomycotina</taxon>
        <taxon>Sordariomycetes</taxon>
        <taxon>Xylariomycetidae</taxon>
        <taxon>Amphisphaeriales</taxon>
        <taxon>Apiosporaceae</taxon>
        <taxon>Apiospora</taxon>
    </lineage>
</organism>
<comment type="subcellular location">
    <subcellularLocation>
        <location evidence="1">Membrane</location>
        <topology evidence="1">Multi-pass membrane protein</topology>
    </subcellularLocation>
</comment>
<evidence type="ECO:0000256" key="1">
    <source>
        <dbReference type="ARBA" id="ARBA00004141"/>
    </source>
</evidence>
<evidence type="ECO:0000259" key="8">
    <source>
        <dbReference type="Pfam" id="PF20684"/>
    </source>
</evidence>
<feature type="region of interest" description="Disordered" evidence="6">
    <location>
        <begin position="288"/>
        <end position="334"/>
    </location>
</feature>
<keyword evidence="4 7" id="KW-0472">Membrane</keyword>
<dbReference type="InterPro" id="IPR052337">
    <property type="entry name" value="SAT4-like"/>
</dbReference>
<feature type="transmembrane region" description="Helical" evidence="7">
    <location>
        <begin position="144"/>
        <end position="168"/>
    </location>
</feature>
<dbReference type="InterPro" id="IPR049326">
    <property type="entry name" value="Rhodopsin_dom_fungi"/>
</dbReference>
<proteinExistence type="inferred from homology"/>
<reference evidence="9 10" key="1">
    <citation type="submission" date="2023-01" db="EMBL/GenBank/DDBJ databases">
        <title>Analysis of 21 Apiospora genomes using comparative genomics revels a genus with tremendous synthesis potential of carbohydrate active enzymes and secondary metabolites.</title>
        <authorList>
            <person name="Sorensen T."/>
        </authorList>
    </citation>
    <scope>NUCLEOTIDE SEQUENCE [LARGE SCALE GENOMIC DNA]</scope>
    <source>
        <strain evidence="9 10">CBS 20057</strain>
    </source>
</reference>
<feature type="transmembrane region" description="Helical" evidence="7">
    <location>
        <begin position="20"/>
        <end position="44"/>
    </location>
</feature>
<evidence type="ECO:0000313" key="9">
    <source>
        <dbReference type="EMBL" id="KAK8015867.1"/>
    </source>
</evidence>
<feature type="transmembrane region" description="Helical" evidence="7">
    <location>
        <begin position="188"/>
        <end position="209"/>
    </location>
</feature>
<feature type="region of interest" description="Disordered" evidence="6">
    <location>
        <begin position="349"/>
        <end position="385"/>
    </location>
</feature>
<evidence type="ECO:0000256" key="4">
    <source>
        <dbReference type="ARBA" id="ARBA00023136"/>
    </source>
</evidence>
<accession>A0ABR1RLY7</accession>
<feature type="transmembrane region" description="Helical" evidence="7">
    <location>
        <begin position="259"/>
        <end position="279"/>
    </location>
</feature>
<feature type="compositionally biased region" description="Polar residues" evidence="6">
    <location>
        <begin position="288"/>
        <end position="299"/>
    </location>
</feature>
<feature type="transmembrane region" description="Helical" evidence="7">
    <location>
        <begin position="112"/>
        <end position="132"/>
    </location>
</feature>
<name>A0ABR1RLY7_9PEZI</name>
<keyword evidence="2 7" id="KW-0812">Transmembrane</keyword>
<dbReference type="PANTHER" id="PTHR33048:SF57">
    <property type="entry name" value="INTEGRAL MEMBRANE PROTEIN-RELATED"/>
    <property type="match status" value="1"/>
</dbReference>
<keyword evidence="10" id="KW-1185">Reference proteome</keyword>